<evidence type="ECO:0000259" key="6">
    <source>
        <dbReference type="PROSITE" id="PS50090"/>
    </source>
</evidence>
<dbReference type="Gene3D" id="1.10.10.60">
    <property type="entry name" value="Homeodomain-like"/>
    <property type="match status" value="3"/>
</dbReference>
<name>A0ABR2K308_9EUKA</name>
<dbReference type="EMBL" id="JAPFFF010000008">
    <property type="protein sequence ID" value="KAK8885141.1"/>
    <property type="molecule type" value="Genomic_DNA"/>
</dbReference>
<proteinExistence type="predicted"/>
<dbReference type="PANTHER" id="PTHR46621:SF1">
    <property type="entry name" value="SNRNA-ACTIVATING PROTEIN COMPLEX SUBUNIT 4"/>
    <property type="match status" value="1"/>
</dbReference>
<evidence type="ECO:0000313" key="9">
    <source>
        <dbReference type="Proteomes" id="UP001470230"/>
    </source>
</evidence>
<sequence>MKLSSRSHPPLAPTRARVRTNVVKQQAKWTIEEDKHLLMLVDSSRELNWHFISSHFPEKTIHQVIDRWEKVVNPSLVKGSWTREEDDKIIQWVRTHGATSWTKLAEQMPGRIGKQCRERWHNGLNPDVVKTAWQPQEDQLIEKLQKEWGNKWARIAEMLPGRTDNAVKNRWNSTLKRKSLMLQQQQPQNSTPNTTNENSTSSASSSTSSSPSPVSPISPPQAINSNRPQPIFVQLDSSTPVSTPVPTPLSTPTSIPPISTFELFSTSIGVSNSAPSLSTNSIITAAASIPMPALSSTQSLSIGLPASLFASISKDSNFEESENDSAKLAPLILSPLPHESIEILDPEPWKEEHQISLFEIDTPKEHEIDRQVLELPFLEEDRINLTI</sequence>
<accession>A0ABR2K308</accession>
<gene>
    <name evidence="8" type="ORF">M9Y10_044270</name>
</gene>
<evidence type="ECO:0000259" key="7">
    <source>
        <dbReference type="PROSITE" id="PS51294"/>
    </source>
</evidence>
<evidence type="ECO:0000256" key="2">
    <source>
        <dbReference type="ARBA" id="ARBA00023125"/>
    </source>
</evidence>
<dbReference type="Proteomes" id="UP001470230">
    <property type="component" value="Unassembled WGS sequence"/>
</dbReference>
<evidence type="ECO:0000256" key="4">
    <source>
        <dbReference type="ARBA" id="ARBA00023242"/>
    </source>
</evidence>
<feature type="domain" description="HTH myb-type" evidence="7">
    <location>
        <begin position="129"/>
        <end position="179"/>
    </location>
</feature>
<protein>
    <recommendedName>
        <fullName evidence="10">Myb-like DNA-binding domain containing protein</fullName>
    </recommendedName>
</protein>
<feature type="domain" description="HTH myb-type" evidence="7">
    <location>
        <begin position="73"/>
        <end position="128"/>
    </location>
</feature>
<evidence type="ECO:0000256" key="5">
    <source>
        <dbReference type="SAM" id="MobiDB-lite"/>
    </source>
</evidence>
<feature type="domain" description="Myb-like" evidence="6">
    <location>
        <begin position="21"/>
        <end position="72"/>
    </location>
</feature>
<feature type="region of interest" description="Disordered" evidence="5">
    <location>
        <begin position="234"/>
        <end position="253"/>
    </location>
</feature>
<dbReference type="PANTHER" id="PTHR46621">
    <property type="entry name" value="SNRNA-ACTIVATING PROTEIN COMPLEX SUBUNIT 4"/>
    <property type="match status" value="1"/>
</dbReference>
<dbReference type="InterPro" id="IPR001005">
    <property type="entry name" value="SANT/Myb"/>
</dbReference>
<keyword evidence="2" id="KW-0238">DNA-binding</keyword>
<organism evidence="8 9">
    <name type="scientific">Tritrichomonas musculus</name>
    <dbReference type="NCBI Taxonomy" id="1915356"/>
    <lineage>
        <taxon>Eukaryota</taxon>
        <taxon>Metamonada</taxon>
        <taxon>Parabasalia</taxon>
        <taxon>Tritrichomonadida</taxon>
        <taxon>Tritrichomonadidae</taxon>
        <taxon>Tritrichomonas</taxon>
    </lineage>
</organism>
<dbReference type="PROSITE" id="PS51294">
    <property type="entry name" value="HTH_MYB"/>
    <property type="match status" value="2"/>
</dbReference>
<evidence type="ECO:0000256" key="1">
    <source>
        <dbReference type="ARBA" id="ARBA00023015"/>
    </source>
</evidence>
<feature type="region of interest" description="Disordered" evidence="5">
    <location>
        <begin position="180"/>
        <end position="227"/>
    </location>
</feature>
<feature type="domain" description="Myb-like" evidence="6">
    <location>
        <begin position="73"/>
        <end position="124"/>
    </location>
</feature>
<dbReference type="Pfam" id="PF00249">
    <property type="entry name" value="Myb_DNA-binding"/>
    <property type="match status" value="3"/>
</dbReference>
<feature type="compositionally biased region" description="Low complexity" evidence="5">
    <location>
        <begin position="183"/>
        <end position="212"/>
    </location>
</feature>
<keyword evidence="9" id="KW-1185">Reference proteome</keyword>
<reference evidence="8 9" key="1">
    <citation type="submission" date="2024-04" db="EMBL/GenBank/DDBJ databases">
        <title>Tritrichomonas musculus Genome.</title>
        <authorList>
            <person name="Alves-Ferreira E."/>
            <person name="Grigg M."/>
            <person name="Lorenzi H."/>
            <person name="Galac M."/>
        </authorList>
    </citation>
    <scope>NUCLEOTIDE SEQUENCE [LARGE SCALE GENOMIC DNA]</scope>
    <source>
        <strain evidence="8 9">EAF2021</strain>
    </source>
</reference>
<evidence type="ECO:0008006" key="10">
    <source>
        <dbReference type="Google" id="ProtNLM"/>
    </source>
</evidence>
<dbReference type="InterPro" id="IPR009057">
    <property type="entry name" value="Homeodomain-like_sf"/>
</dbReference>
<comment type="caution">
    <text evidence="8">The sequence shown here is derived from an EMBL/GenBank/DDBJ whole genome shotgun (WGS) entry which is preliminary data.</text>
</comment>
<dbReference type="CDD" id="cd00167">
    <property type="entry name" value="SANT"/>
    <property type="match status" value="3"/>
</dbReference>
<dbReference type="PROSITE" id="PS50090">
    <property type="entry name" value="MYB_LIKE"/>
    <property type="match status" value="3"/>
</dbReference>
<dbReference type="InterPro" id="IPR017930">
    <property type="entry name" value="Myb_dom"/>
</dbReference>
<keyword evidence="1" id="KW-0805">Transcription regulation</keyword>
<evidence type="ECO:0000256" key="3">
    <source>
        <dbReference type="ARBA" id="ARBA00023163"/>
    </source>
</evidence>
<keyword evidence="3" id="KW-0804">Transcription</keyword>
<evidence type="ECO:0000313" key="8">
    <source>
        <dbReference type="EMBL" id="KAK8885141.1"/>
    </source>
</evidence>
<feature type="domain" description="Myb-like" evidence="6">
    <location>
        <begin position="125"/>
        <end position="175"/>
    </location>
</feature>
<keyword evidence="4" id="KW-0539">Nucleus</keyword>
<dbReference type="SMART" id="SM00717">
    <property type="entry name" value="SANT"/>
    <property type="match status" value="3"/>
</dbReference>
<dbReference type="InterPro" id="IPR051575">
    <property type="entry name" value="Myb-like_DNA-bd"/>
</dbReference>
<dbReference type="SUPFAM" id="SSF46689">
    <property type="entry name" value="Homeodomain-like"/>
    <property type="match status" value="2"/>
</dbReference>